<evidence type="ECO:0000313" key="7">
    <source>
        <dbReference type="EMBL" id="SOB57837.1"/>
    </source>
</evidence>
<keyword evidence="4 5" id="KW-0472">Membrane</keyword>
<dbReference type="AlphaFoldDB" id="A0A2C8F538"/>
<gene>
    <name evidence="7" type="ORF">DPRO_0946</name>
</gene>
<reference evidence="8" key="1">
    <citation type="submission" date="2017-09" db="EMBL/GenBank/DDBJ databases">
        <authorList>
            <person name="Regsiter A."/>
            <person name="William W."/>
        </authorList>
    </citation>
    <scope>NUCLEOTIDE SEQUENCE [LARGE SCALE GENOMIC DNA]</scope>
    <source>
        <strain evidence="8">500-1</strain>
    </source>
</reference>
<keyword evidence="2 5" id="KW-0812">Transmembrane</keyword>
<sequence>MFIDLARSRCSAPPSALRAAPAGTGYAPQRLRRTASTEAQTRTQDSTLKWPISGPKDGGRRRVLLVAQPSFFFESGGSLPFMGVVSALVGACFSAGAMVTVRALGHKEIALSPVFYLNLCTFVGTVYFAIQDWVWGSWELWLILIAIGVLTHFGQYFMTRGLAMETAGRGSAVGYFQIVFAIIWGVLFFSELPNLLALIGAVFIFLGTLGLRDRPKGAPNS</sequence>
<comment type="subcellular location">
    <subcellularLocation>
        <location evidence="1">Membrane</location>
        <topology evidence="1">Multi-pass membrane protein</topology>
    </subcellularLocation>
</comment>
<dbReference type="PANTHER" id="PTHR22911:SF6">
    <property type="entry name" value="SOLUTE CARRIER FAMILY 35 MEMBER G1"/>
    <property type="match status" value="1"/>
</dbReference>
<feature type="transmembrane region" description="Helical" evidence="5">
    <location>
        <begin position="79"/>
        <end position="101"/>
    </location>
</feature>
<accession>A0A2C8F538</accession>
<feature type="transmembrane region" description="Helical" evidence="5">
    <location>
        <begin position="140"/>
        <end position="158"/>
    </location>
</feature>
<feature type="transmembrane region" description="Helical" evidence="5">
    <location>
        <begin position="113"/>
        <end position="134"/>
    </location>
</feature>
<dbReference type="EMBL" id="LT907975">
    <property type="protein sequence ID" value="SOB57837.1"/>
    <property type="molecule type" value="Genomic_DNA"/>
</dbReference>
<evidence type="ECO:0000256" key="3">
    <source>
        <dbReference type="ARBA" id="ARBA00022989"/>
    </source>
</evidence>
<protein>
    <recommendedName>
        <fullName evidence="6">EamA domain-containing protein</fullName>
    </recommendedName>
</protein>
<dbReference type="SUPFAM" id="SSF103481">
    <property type="entry name" value="Multidrug resistance efflux transporter EmrE"/>
    <property type="match status" value="1"/>
</dbReference>
<keyword evidence="3 5" id="KW-1133">Transmembrane helix</keyword>
<name>A0A2C8F538_9BACT</name>
<evidence type="ECO:0000256" key="1">
    <source>
        <dbReference type="ARBA" id="ARBA00004141"/>
    </source>
</evidence>
<dbReference type="KEGG" id="pprf:DPRO_0946"/>
<evidence type="ECO:0000313" key="8">
    <source>
        <dbReference type="Proteomes" id="UP000219215"/>
    </source>
</evidence>
<dbReference type="GO" id="GO:0016020">
    <property type="term" value="C:membrane"/>
    <property type="evidence" value="ECO:0007669"/>
    <property type="project" value="UniProtKB-SubCell"/>
</dbReference>
<feature type="transmembrane region" description="Helical" evidence="5">
    <location>
        <begin position="170"/>
        <end position="189"/>
    </location>
</feature>
<keyword evidence="8" id="KW-1185">Reference proteome</keyword>
<dbReference type="InterPro" id="IPR037185">
    <property type="entry name" value="EmrE-like"/>
</dbReference>
<proteinExistence type="predicted"/>
<evidence type="ECO:0000256" key="2">
    <source>
        <dbReference type="ARBA" id="ARBA00022692"/>
    </source>
</evidence>
<evidence type="ECO:0000256" key="5">
    <source>
        <dbReference type="SAM" id="Phobius"/>
    </source>
</evidence>
<organism evidence="7 8">
    <name type="scientific">Pseudodesulfovibrio profundus</name>
    <dbReference type="NCBI Taxonomy" id="57320"/>
    <lineage>
        <taxon>Bacteria</taxon>
        <taxon>Pseudomonadati</taxon>
        <taxon>Thermodesulfobacteriota</taxon>
        <taxon>Desulfovibrionia</taxon>
        <taxon>Desulfovibrionales</taxon>
        <taxon>Desulfovibrionaceae</taxon>
    </lineage>
</organism>
<feature type="domain" description="EamA" evidence="6">
    <location>
        <begin position="82"/>
        <end position="210"/>
    </location>
</feature>
<dbReference type="PANTHER" id="PTHR22911">
    <property type="entry name" value="ACYL-MALONYL CONDENSING ENZYME-RELATED"/>
    <property type="match status" value="1"/>
</dbReference>
<dbReference type="InterPro" id="IPR000620">
    <property type="entry name" value="EamA_dom"/>
</dbReference>
<feature type="transmembrane region" description="Helical" evidence="5">
    <location>
        <begin position="195"/>
        <end position="211"/>
    </location>
</feature>
<dbReference type="Pfam" id="PF00892">
    <property type="entry name" value="EamA"/>
    <property type="match status" value="1"/>
</dbReference>
<evidence type="ECO:0000259" key="6">
    <source>
        <dbReference type="Pfam" id="PF00892"/>
    </source>
</evidence>
<evidence type="ECO:0000256" key="4">
    <source>
        <dbReference type="ARBA" id="ARBA00023136"/>
    </source>
</evidence>
<dbReference type="Proteomes" id="UP000219215">
    <property type="component" value="Chromosome DPRO"/>
</dbReference>